<feature type="compositionally biased region" description="Pro residues" evidence="1">
    <location>
        <begin position="34"/>
        <end position="43"/>
    </location>
</feature>
<feature type="compositionally biased region" description="Polar residues" evidence="1">
    <location>
        <begin position="18"/>
        <end position="28"/>
    </location>
</feature>
<comment type="caution">
    <text evidence="3">The sequence shown here is derived from an EMBL/GenBank/DDBJ whole genome shotgun (WGS) entry which is preliminary data.</text>
</comment>
<keyword evidence="2" id="KW-0812">Transmembrane</keyword>
<feature type="region of interest" description="Disordered" evidence="1">
    <location>
        <begin position="167"/>
        <end position="196"/>
    </location>
</feature>
<gene>
    <name evidence="3" type="ORF">DMC30DRAFT_246361</name>
</gene>
<dbReference type="Proteomes" id="UP000311382">
    <property type="component" value="Unassembled WGS sequence"/>
</dbReference>
<dbReference type="EMBL" id="SOZI01000063">
    <property type="protein sequence ID" value="TNY20582.1"/>
    <property type="molecule type" value="Genomic_DNA"/>
</dbReference>
<feature type="region of interest" description="Disordered" evidence="1">
    <location>
        <begin position="1"/>
        <end position="133"/>
    </location>
</feature>
<sequence>MAYRPAAQPYGHEDPSYELQSRYSQQFDRATPSPASPNSPPPGFLRDQQAHARYSSADLYALEQPPVPAPPSHASGSSLLARPQSNPRAHPDSDDDDEDDGAGFGTYRDLTPAGARGAARYSQPPAFVSHPSATSNYPGYDAHNGSKDAFASTTKFGGETIEAPILSRADWAPGEAAREKHEHSTEKKRRRRQDLAGEVRGVSHGVSGFVRRNWKWLVPLLIFLSVAAIILCWFLVPRTPTITFNSRKVPKPAFTSNDTDPYVSSAEPTSFKFNGNIILALDASDSYLPVKYNSFGLTVRLQETEGIIAQATWGNGEISVPAKRETSYEFPITFYGNYTSASNPTFAAVRAACAHKYATIYRPPLNLTVTVSSSITGVVNAPDRTARLNAVACPVEWASTAS</sequence>
<feature type="compositionally biased region" description="Basic and acidic residues" evidence="1">
    <location>
        <begin position="176"/>
        <end position="185"/>
    </location>
</feature>
<proteinExistence type="predicted"/>
<keyword evidence="2" id="KW-0472">Membrane</keyword>
<evidence type="ECO:0000313" key="3">
    <source>
        <dbReference type="EMBL" id="TNY20582.1"/>
    </source>
</evidence>
<accession>A0A5C5FWK5</accession>
<dbReference type="OrthoDB" id="5582002at2759"/>
<feature type="transmembrane region" description="Helical" evidence="2">
    <location>
        <begin position="216"/>
        <end position="236"/>
    </location>
</feature>
<reference evidence="3 4" key="1">
    <citation type="submission" date="2019-03" db="EMBL/GenBank/DDBJ databases">
        <title>Rhodosporidium diobovatum UCD-FST 08-225 genome sequencing, assembly, and annotation.</title>
        <authorList>
            <person name="Fakankun I.U."/>
            <person name="Fristensky B."/>
            <person name="Levin D.B."/>
        </authorList>
    </citation>
    <scope>NUCLEOTIDE SEQUENCE [LARGE SCALE GENOMIC DNA]</scope>
    <source>
        <strain evidence="3 4">UCD-FST 08-225</strain>
    </source>
</reference>
<evidence type="ECO:0000256" key="1">
    <source>
        <dbReference type="SAM" id="MobiDB-lite"/>
    </source>
</evidence>
<name>A0A5C5FWK5_9BASI</name>
<evidence type="ECO:0000256" key="2">
    <source>
        <dbReference type="SAM" id="Phobius"/>
    </source>
</evidence>
<evidence type="ECO:0000313" key="4">
    <source>
        <dbReference type="Proteomes" id="UP000311382"/>
    </source>
</evidence>
<dbReference type="AlphaFoldDB" id="A0A5C5FWK5"/>
<keyword evidence="4" id="KW-1185">Reference proteome</keyword>
<organism evidence="3 4">
    <name type="scientific">Rhodotorula diobovata</name>
    <dbReference type="NCBI Taxonomy" id="5288"/>
    <lineage>
        <taxon>Eukaryota</taxon>
        <taxon>Fungi</taxon>
        <taxon>Dikarya</taxon>
        <taxon>Basidiomycota</taxon>
        <taxon>Pucciniomycotina</taxon>
        <taxon>Microbotryomycetes</taxon>
        <taxon>Sporidiobolales</taxon>
        <taxon>Sporidiobolaceae</taxon>
        <taxon>Rhodotorula</taxon>
    </lineage>
</organism>
<feature type="compositionally biased region" description="Polar residues" evidence="1">
    <location>
        <begin position="74"/>
        <end position="87"/>
    </location>
</feature>
<dbReference type="STRING" id="5288.A0A5C5FWK5"/>
<protein>
    <submittedName>
        <fullName evidence="3">Uncharacterized protein</fullName>
    </submittedName>
</protein>
<keyword evidence="2" id="KW-1133">Transmembrane helix</keyword>